<evidence type="ECO:0000256" key="3">
    <source>
        <dbReference type="ARBA" id="ARBA00022450"/>
    </source>
</evidence>
<sequence length="5379" mass="595873">MSTSETMEIQALDGFHLSPQQRRLWLLQKDGTIHLAGCVIAVDGPVQQERLKTALNLLTQLYEILRTTFRRPPGMTLPVQVIGPAQRHSQGAWVTWSEDETEMLDLDMFLARTTLDLEVGPLFHAHLTRRSDHDHLLFLAMPALYADDRGLDILVREIADLYEVLAAGRSPEDIVDADGDNDAPLQYADVAEWFNDILQAESHESEKLFWQQAAFEGGLHLSIPFERDAVSHGAFQPETLALSLRADRAARLQDMARAHRTTMPAILLSCWQVLLARLSGQTDITVAVAYDGRNYEGLEHVPGLFARWLPISTRIENDLPFDALLQHTKEALEEAEQKQEYFEWEVGAENNALYYPFAFDYAVPAGESYRAEQVTFSVVRARTDIDRFSIRLSCIASEPEFVIAFHYDAARFPDEHMAILSEQVLTLLDRALAQPALLAYDLDFLSDTEQQRLLVDFNHLHDGHMDDEADEASCFHHRFESQAARTPAAIAVISGQDHLSYRALNARANVLAHHLRQRGAGPEVLVGIYMDRSVELVVSLLGVLKAGAAYVPLDLAWPTQRLEYVLHDSNMSLVMTRTSLVATLPGDGPPSLCVDDLPREAPLAASLNPDYKGSETNLAYVMYTSGSTGQPKGVRIEHGALANYLAWALNAYHVASGEGAPVHSSIGFDATITGLFLPLLAGKPMHLLPERDEVEALGTALRMHSDFSLVKLTPAHMDLLQMLLHPAEVTGKAKALVIGGEALLEKHLSWWREHAPDTRLINEYGPTETVVGCCIYDVPADIPFQGAIPIGFPIARTQLYILDTHLRPVPRGVVGELYIGGAGLGRDYLDQARLTAEKFVPNPFTTEPGARLYRSGDLARHLPSGSSEAGPLEFLGRVDYQVKLRGFRIELGEIEAVLSTHAEVVEQVVVLHQDATGEPRLVAYVQAAHRDPQITGESLRTFLADRLPEYMVPATFVLVDEFALTPNGKVDRRALPDPDFHGEAAAYVEPRTQIEKLLADLWTGLLDVDRIGIHDDFFRMGGHSLLATRMISQVRDLFEVELSLPTVFEASHLAGLSAEIEAATAGATQVLPPIEPIPDDDAERNLLSFAQQRLWFLNQMEGPSPAYNIPGAFRLKGHLDISAVEQALTDIAARHEILRTRFVEKNGHPEAVIDAEVASLVRLVPLDNLSGDVLDTMVARHCMREAQRPFDLGQGPLLRAVLLRLNPDEYILLLNMHHIISDGWSISILIREFSALYEAHVTNRPAQLPPLPVQYADFVHWQHRQLSDAVLHSQLDYWLRKLEDAPPLLHLPTDWPRPATVSYRGQSLTFQVDEELTQRLYALCHDMGVTLFMALLSGYALLLSRYSGQDDIVVGSVTANRKSPEIEQLIGLFLNTVAFRTDLSGTPTVAELLTRVRRTCLEAFANQDVPFEQLVDELQPERNQSYAPIFQVAFQLLNEPTAELEMPGVSLAMVDQELMVSRYDLILSLEETGTTLSGTLEFSTDLFESDTVERLVEHYRRLLWAMTEAPSQRISDLEMVSEAERRLLVEVCNDTSAAVPEGTMHGLFEAWAAAEPDRTALAFDDCILTYGAVNRLANSLANYLQSLGVGPDIPVGLCVTRSHEMVVGLLGILKSGGAYVPLDPAAPEERLAFMIQDTCIPVLLTLEPLLSILPTHEAHVVCLDRDADRIAGYPVTQPASDIRADNLAYIIYTSGSTGRPKGVQVAHRGICNLATIFFEAVGVKSSSRLYQFAPLSFDASVAEMVMTFVAGAILDLGMSREILPGPDLAEHLLKAGITHLVQPPSSLAMLPDPDRLPLETLIVASEACPPQVLQPWKNGRRVFNAYGPTEFTVCVTQGECPAEEIVPPIGHALPNAQVYVVDGNLQPVPVGVPGEMLVGGVQLARGYLNRPDLTAERFIPDAFGQAPGARLYCTGDRVRYGRGADGKPGALEFLGRVDHQIKFHGFRIEPGEIEHVLLSHPDVDTAVLLVPSEGEARLAAFVTPAVRTDAALIPHGLSEDMLRVHLQQFLPNYMIPASITILDDLPLTSNGKIDRRALSALDRGQQTMVYATPVTQVEVQLAEIWSQILETEQVGRNDNFFALGGHSLIGTRVISRIRDVFDVELPLRWLFEKPLLREQAAFLAEAAQITPADETPPAPPAIPVVSREETLPLSFSQQRLWFLDRLEELGSAYHISAPIRLQGNLDVAALEQSLNDIVARHEALRTNFSSEDGIPVQVIRPETTDSLDIIRLDHLAEAQAELEAKRLVAQLIRKPFDLTCDSLLRVTLLRLGDTSSLLLIVMHHIISDGWSIGVLIREVSEFYEARVAVRSVDLPALPIQYADFAAWQRHWLSGAVLDAQIAFWRHHLDGAPELLELPTDRPRAAALDYRAGVVSFRFEADFTARLQALSHATGTTLFMTLLAGYAALLSRYSNQDDVVIGCPIANRNRSEIESLVGFFVNILPLRTELSGTPSVAELLERVRQSSLDAFAHQDIPFEKLVEELQPTRNLSYSPLFQAAFIFQNIPMDSFTLPGLTVAIEDFKSSEAQFDLYLAMYETADGALEGSLEYRTALFEAATISRLAEHFRLLLQAMAATPEQKVADLPLLLEDEQQQLTAWNNTAVARPEHRTLHGDFEARAAQTPSGVALVDGEQSLTFTVLNRRANQVAHHLRRLGVGPEVPVGICTERSIDMVVGLLGILKAGGVYVPLDPSYPRERLAYMAQHARLPLVLAQSHVRGVLPSETHIIRLDNNPEIAREPETNPTHQACVDLAYVLYTSGSTGVPKGVAGRHASTLNRIDWMQEDYPFAEGEVCSQKTSLNFVDSVWEIFAPLLHGIPLVILPNRGLEDPRELVALLAQHRVSRLVLVPSLLRVVLDQEAELSQRLPNLRYCVSSGEVLPTDLARRFCETMPHTVLLNLYGSTEIAGDATFEELDLPETGRRIAIGQPISNLQTYILDARGQQVPAGLRGELYVGGVGLSRGYDHMPALTAERFVPHPFSQEPGDHLFRTGDLARYLSDGRIEYLGRADQQVKIRGFRVEPGEIEAWLSRHPEVAQTLVTAHHQGAQGDETQLVVYLVPHPEQDINLAALRQWAREQLPGYMVPAAFVPLATLPLTPNGKVDRKALPAPEMHGTSEDMAAPRTPDEALLVDMWATVLGRERVGVHDNFFDLGGHSLLATQVIARVRKIFGVDLPVRTLFESSTVADLIERIDVERTDTSEIVMIRPLPRQESQSTFPPSFAQERVWFLEQFEGNTSVFNMPMAWKLTGALDRAALAGGLDDVLRRHESLRTVFPDPGPDGTLVQVVSAEPPDVLSVIDLRQHPESEREAIAQHHMDAAALRPFNLADGPLLRVVLVVLDEHLHYLAVNLHHTICDGWSISIFLQELAALYTARIQGESHALAPLPFQYADIATWQRSRLGEELLNRQLTYWKQQLGGDPEVLDFPTDHPRPPVVTYRGDRCFLKLLASLSSAVESLAREQGSSLFMTLLAAFKLLLSRHSSQTDILVGTPIAGRHHDGLESQIGMFLNNLVLRTDLSGDPSFIELLQRVRETCLAAYDNQDIPFEKLLEQIRPNRDLSRNSLYQVLFNMINIPAIETSLPDIRTEALRIPELGAKYDFTLYVDPVDDGLRLDLSYNAVLFDHDRMTLLLQQFQHLLAQIVEHPEACISRYDLVNPEAASRLPNPRLPLDDTWYGAIHDRFYHQAAHAPERMAIETSRQVWSYAELAEKADDLARTLMANGVRKGDIVAILVDRSAPLVQAVMGSLRAGAAFLLLDPAYPDERLSRYLELAAPRGWIEMETAGDLSVELREMIEKLPFQAKIKLSDDGHISPASPSGIETWSGPRDGLAWPEIGPDDAAVIGFTSGSAGIPKGIVGRHGPLTHFMPWMIEAFGLEKQDRHSMLSGIAHDPIQRDMFTPLFMGAAICIPDAADIGPIQLARWMKRSAVTVAMVTPPMADIITQTPENIVLDRLRRVFLVGERLTARLVTDLRRLAPQMTVINLFGCTESQRAVSYYVISGGSESPFEPDSPNVVLPLGRGMIDVQLLILNQGMQLAGVGELGDIYIRSPHLARGYLNDEQQTRAAFLTNPFTGQASDRIYKTGDLGRYLPDGNVVYVERSDFQVKIRGFRIEIPEIELTLMQHSQVQQAVVLAHEDEQRREKYLVGYVRPTSADETDAFDASLLQSELYHHLSDRLPAFMIPATMVFVDTIPLTPNNKTDHKALAALPIEQFLPQRSPTEGQTPANPVEAELVDIWADVLGDHSVGVTNDFFELGGHSLRAVQVVARIRDRFAVELPLRALFEAPTIRALALHIETSNALAQDLMAQLSPVSRDREFPLSFSQQRLWILDRLEGLGAAYNIPAAVQIQGALDVAALEQALNEIVRRHEALRTNFVANDDGQPIQVIRADGVCPVTLVCLPSMSPEDSAVEIRQRATEEAEHPFDLETDRLIRATLLQMDATSHVLLLTMHHIVSDGWSMGILIDELTALYQAFSENRPSPLPELPIQYADYAWHQQDQRGGEALQQQLAYWQAQSEGAPALLELPTDRPRPPVQSYRGGAVAFRLDAGLTKGLNALARDTDTTLYMTLLAGFSALLSRYSGQADFLLGTPVANRLQRQIEPLIGFFVNTLALRMDFVGDPTIHELLARVRRTCLDGFAHQNMPFEHLVQVLRPERDLSYAPVFQAMFVLQNTPASDITLPGLTFSVVERELTTTKFDLTLTMIETEEGLEGRWEYNADIFDPATIERQVGHFQRLLQGMVETPQSCISALPLLHDVEYRMLLQDPHRPAVTAPSGATRVTEQIESWGVKTPDSIAVTFEHDFLTYRELNRRANRFAHLLRQAGVGPNVPVGLCVERSLEMAVGLLAILKAGGAYVPLDPTYPAERLAFMLADSGISVMLTQNRFEAELRTAGPRLLCLDGDLPDAPATPPTVASSPDDLAYVIYTSGSTGQPKGVQISHRSLMVSNQARSAYYGEVPNAFLLLSSVSFDSSVVGIFWTLAGGGTLCLPSQESLYSAHTLTDLIWQYRVSHLLGLPSLYDAILEEAESWKLDSLQSVIVAGEACPERLIDTHLEQLAGVALFNEYGPTEATVWSSVYDCRAHRRGSRVSIGRPIAGSRSYVLDAALQSVPIGVSGELCIGGESLAWGYLQRPALTAERFVPDPYGTTSGARMYRTGDLVRYRLEDDACALEFLGRIDDQVKIRGFRVEPGEIEALLKGHEGVQEAAVVAHEDGRGNPRLVGYVQASDLDEPIPSTAELCVFLADTLPDYMIPSTFVFPDALPLTPNGKVDRQALLAPEDAGHEVPYEAPATSTEEQLAEVWSELLELERVSTLDNFFDLGGHSLLATRLITRIRRRLGMDITLVDLFREPTLRGLAEHIDNRLWISRSQEASDVDDDQEELVI</sequence>
<dbReference type="Pfam" id="PF00501">
    <property type="entry name" value="AMP-binding"/>
    <property type="match status" value="5"/>
</dbReference>
<dbReference type="InterPro" id="IPR042099">
    <property type="entry name" value="ANL_N_sf"/>
</dbReference>
<evidence type="ECO:0000313" key="6">
    <source>
        <dbReference type="EMBL" id="AVI26402.1"/>
    </source>
</evidence>
<dbReference type="Gene3D" id="3.40.50.980">
    <property type="match status" value="8"/>
</dbReference>
<feature type="domain" description="Carrier" evidence="5">
    <location>
        <begin position="2052"/>
        <end position="2127"/>
    </location>
</feature>
<dbReference type="GO" id="GO:0043041">
    <property type="term" value="P:amino acid activation for nonribosomal peptide biosynthetic process"/>
    <property type="evidence" value="ECO:0007669"/>
    <property type="project" value="TreeGrafter"/>
</dbReference>
<dbReference type="FunFam" id="3.40.50.12780:FF:000012">
    <property type="entry name" value="Non-ribosomal peptide synthetase"/>
    <property type="match status" value="2"/>
</dbReference>
<dbReference type="FunFam" id="1.10.1200.10:FF:000005">
    <property type="entry name" value="Nonribosomal peptide synthetase 1"/>
    <property type="match status" value="1"/>
</dbReference>
<proteinExistence type="inferred from homology"/>
<dbReference type="CDD" id="cd19531">
    <property type="entry name" value="LCL_NRPS-like"/>
    <property type="match status" value="4"/>
</dbReference>
<dbReference type="SUPFAM" id="SSF56801">
    <property type="entry name" value="Acetyl-CoA synthetase-like"/>
    <property type="match status" value="5"/>
</dbReference>
<dbReference type="InterPro" id="IPR036736">
    <property type="entry name" value="ACP-like_sf"/>
</dbReference>
<dbReference type="PANTHER" id="PTHR45527:SF1">
    <property type="entry name" value="FATTY ACID SYNTHASE"/>
    <property type="match status" value="1"/>
</dbReference>
<dbReference type="CDD" id="cd05930">
    <property type="entry name" value="A_NRPS"/>
    <property type="match status" value="4"/>
</dbReference>
<dbReference type="EMBL" id="MG844358">
    <property type="protein sequence ID" value="AVI26402.1"/>
    <property type="molecule type" value="Genomic_DNA"/>
</dbReference>
<evidence type="ECO:0000256" key="1">
    <source>
        <dbReference type="ARBA" id="ARBA00001957"/>
    </source>
</evidence>
<dbReference type="Pfam" id="PF00550">
    <property type="entry name" value="PP-binding"/>
    <property type="match status" value="5"/>
</dbReference>
<dbReference type="FunFam" id="1.10.1200.10:FF:000016">
    <property type="entry name" value="Non-ribosomal peptide synthase"/>
    <property type="match status" value="4"/>
</dbReference>
<dbReference type="NCBIfam" id="TIGR01733">
    <property type="entry name" value="AA-adenyl-dom"/>
    <property type="match status" value="5"/>
</dbReference>
<dbReference type="SUPFAM" id="SSF47336">
    <property type="entry name" value="ACP-like"/>
    <property type="match status" value="5"/>
</dbReference>
<dbReference type="InterPro" id="IPR020845">
    <property type="entry name" value="AMP-binding_CS"/>
</dbReference>
<dbReference type="InterPro" id="IPR006162">
    <property type="entry name" value="Ppantetheine_attach_site"/>
</dbReference>
<dbReference type="InterPro" id="IPR025110">
    <property type="entry name" value="AMP-bd_C"/>
</dbReference>
<gene>
    <name evidence="6" type="primary">tnaP</name>
</gene>
<feature type="domain" description="Carrier" evidence="5">
    <location>
        <begin position="989"/>
        <end position="1064"/>
    </location>
</feature>
<dbReference type="Gene3D" id="3.30.300.30">
    <property type="match status" value="5"/>
</dbReference>
<dbReference type="Gene3D" id="3.40.50.1820">
    <property type="entry name" value="alpha/beta hydrolase"/>
    <property type="match status" value="1"/>
</dbReference>
<keyword evidence="4" id="KW-0597">Phosphoprotein</keyword>
<dbReference type="InterPro" id="IPR029058">
    <property type="entry name" value="AB_hydrolase_fold"/>
</dbReference>
<name>A0A2P1AM90_9BACT</name>
<comment type="cofactor">
    <cofactor evidence="1">
        <name>pantetheine 4'-phosphate</name>
        <dbReference type="ChEBI" id="CHEBI:47942"/>
    </cofactor>
</comment>
<organism evidence="6">
    <name type="scientific">Candidatus Entotheonella serta</name>
    <dbReference type="NCBI Taxonomy" id="1652106"/>
    <lineage>
        <taxon>Bacteria</taxon>
        <taxon>Pseudomonadati</taxon>
        <taxon>Nitrospinota/Tectimicrobiota group</taxon>
        <taxon>Candidatus Tectimicrobiota</taxon>
        <taxon>Candidatus Entotheonellia</taxon>
        <taxon>Candidatus Entotheonellales</taxon>
        <taxon>Candidatus Entotheonellaceae</taxon>
        <taxon>Candidatus Entotheonella</taxon>
    </lineage>
</organism>
<dbReference type="Gene3D" id="2.30.38.10">
    <property type="entry name" value="Luciferase, Domain 3"/>
    <property type="match status" value="4"/>
</dbReference>
<dbReference type="GO" id="GO:0072330">
    <property type="term" value="P:monocarboxylic acid biosynthetic process"/>
    <property type="evidence" value="ECO:0007669"/>
    <property type="project" value="UniProtKB-ARBA"/>
</dbReference>
<feature type="domain" description="Carrier" evidence="5">
    <location>
        <begin position="3119"/>
        <end position="3194"/>
    </location>
</feature>
<dbReference type="GO" id="GO:0044550">
    <property type="term" value="P:secondary metabolite biosynthetic process"/>
    <property type="evidence" value="ECO:0007669"/>
    <property type="project" value="UniProtKB-ARBA"/>
</dbReference>
<accession>A0A2P1AM90</accession>
<evidence type="ECO:0000256" key="4">
    <source>
        <dbReference type="ARBA" id="ARBA00022553"/>
    </source>
</evidence>
<feature type="domain" description="Carrier" evidence="5">
    <location>
        <begin position="4220"/>
        <end position="4295"/>
    </location>
</feature>
<dbReference type="InterPro" id="IPR000873">
    <property type="entry name" value="AMP-dep_synth/lig_dom"/>
</dbReference>
<feature type="domain" description="Carrier" evidence="5">
    <location>
        <begin position="5284"/>
        <end position="5359"/>
    </location>
</feature>
<dbReference type="Gene3D" id="3.30.559.30">
    <property type="entry name" value="Nonribosomal peptide synthetase, condensation domain"/>
    <property type="match status" value="5"/>
</dbReference>
<evidence type="ECO:0000259" key="5">
    <source>
        <dbReference type="PROSITE" id="PS50075"/>
    </source>
</evidence>
<dbReference type="SMART" id="SM00823">
    <property type="entry name" value="PKS_PP"/>
    <property type="match status" value="5"/>
</dbReference>
<dbReference type="Gene3D" id="3.30.559.10">
    <property type="entry name" value="Chloramphenicol acetyltransferase-like domain"/>
    <property type="match status" value="5"/>
</dbReference>
<dbReference type="PROSITE" id="PS00012">
    <property type="entry name" value="PHOSPHOPANTETHEINE"/>
    <property type="match status" value="5"/>
</dbReference>
<dbReference type="GO" id="GO:0031177">
    <property type="term" value="F:phosphopantetheine binding"/>
    <property type="evidence" value="ECO:0007669"/>
    <property type="project" value="InterPro"/>
</dbReference>
<dbReference type="FunFam" id="3.30.300.30:FF:000015">
    <property type="entry name" value="Nonribosomal peptide synthase SidD"/>
    <property type="match status" value="2"/>
</dbReference>
<dbReference type="Pfam" id="PF00668">
    <property type="entry name" value="Condensation"/>
    <property type="match status" value="5"/>
</dbReference>
<dbReference type="NCBIfam" id="NF003417">
    <property type="entry name" value="PRK04813.1"/>
    <property type="match status" value="5"/>
</dbReference>
<dbReference type="InterPro" id="IPR045851">
    <property type="entry name" value="AMP-bd_C_sf"/>
</dbReference>
<dbReference type="PROSITE" id="PS50075">
    <property type="entry name" value="CARRIER"/>
    <property type="match status" value="5"/>
</dbReference>
<dbReference type="FunFam" id="3.30.559.30:FF:000001">
    <property type="entry name" value="Non-ribosomal peptide synthetase"/>
    <property type="match status" value="2"/>
</dbReference>
<dbReference type="InterPro" id="IPR023213">
    <property type="entry name" value="CAT-like_dom_sf"/>
</dbReference>
<dbReference type="PANTHER" id="PTHR45527">
    <property type="entry name" value="NONRIBOSOMAL PEPTIDE SYNTHETASE"/>
    <property type="match status" value="1"/>
</dbReference>
<dbReference type="InterPro" id="IPR010071">
    <property type="entry name" value="AA_adenyl_dom"/>
</dbReference>
<reference evidence="6" key="1">
    <citation type="journal article" date="2018" name="Proc. Natl. Acad. Sci. U.S.A.">
        <title>Single-bacterial genomics validates rich and varied specialized metabolism of uncultivated Entotheonella sponge symbionts.</title>
        <authorList>
            <person name="Mori T."/>
            <person name="Cahn J.K.B."/>
            <person name="Wilson M.C."/>
            <person name="Meoded R.A."/>
            <person name="Wiebach V."/>
            <person name="Martinez A.F.C."/>
            <person name="Helfrich E.J.N."/>
            <person name="Albersmeier A."/>
            <person name="Wibberg D."/>
            <person name="Datwyler S."/>
            <person name="Keren R."/>
            <person name="Lavy A."/>
            <person name="Ruckert C."/>
            <person name="Ilan M."/>
            <person name="Kalinowski J."/>
            <person name="Matsunaga S."/>
            <person name="Takeyama H."/>
            <person name="Piel J."/>
        </authorList>
    </citation>
    <scope>NUCLEOTIDE SEQUENCE</scope>
    <source>
        <strain evidence="6">TSWB1</strain>
    </source>
</reference>
<evidence type="ECO:0000256" key="2">
    <source>
        <dbReference type="ARBA" id="ARBA00006432"/>
    </source>
</evidence>
<comment type="similarity">
    <text evidence="2">Belongs to the ATP-dependent AMP-binding enzyme family.</text>
</comment>
<dbReference type="Gene3D" id="1.10.1200.10">
    <property type="entry name" value="ACP-like"/>
    <property type="match status" value="4"/>
</dbReference>
<dbReference type="FunFam" id="3.40.50.980:FF:000001">
    <property type="entry name" value="Non-ribosomal peptide synthetase"/>
    <property type="match status" value="4"/>
</dbReference>
<dbReference type="FunFam" id="2.30.38.10:FF:000001">
    <property type="entry name" value="Non-ribosomal peptide synthetase PvdI"/>
    <property type="match status" value="1"/>
</dbReference>
<dbReference type="InterPro" id="IPR001242">
    <property type="entry name" value="Condensation_dom"/>
</dbReference>
<dbReference type="InterPro" id="IPR009081">
    <property type="entry name" value="PP-bd_ACP"/>
</dbReference>
<keyword evidence="3" id="KW-0596">Phosphopantetheine</keyword>
<dbReference type="FunFam" id="3.30.559.10:FF:000012">
    <property type="entry name" value="Non-ribosomal peptide synthetase"/>
    <property type="match status" value="3"/>
</dbReference>
<dbReference type="SUPFAM" id="SSF52777">
    <property type="entry name" value="CoA-dependent acyltransferases"/>
    <property type="match status" value="10"/>
</dbReference>
<dbReference type="Pfam" id="PF13193">
    <property type="entry name" value="AMP-binding_C"/>
    <property type="match status" value="5"/>
</dbReference>
<dbReference type="FunFam" id="3.30.300.30:FF:000010">
    <property type="entry name" value="Enterobactin synthetase component F"/>
    <property type="match status" value="2"/>
</dbReference>
<dbReference type="Gene3D" id="3.40.50.12780">
    <property type="entry name" value="N-terminal domain of ligase-like"/>
    <property type="match status" value="1"/>
</dbReference>
<dbReference type="GO" id="GO:0005829">
    <property type="term" value="C:cytosol"/>
    <property type="evidence" value="ECO:0007669"/>
    <property type="project" value="TreeGrafter"/>
</dbReference>
<protein>
    <submittedName>
        <fullName evidence="6">Nonribosomal peptide synthase</fullName>
    </submittedName>
</protein>
<dbReference type="PROSITE" id="PS00455">
    <property type="entry name" value="AMP_BINDING"/>
    <property type="match status" value="4"/>
</dbReference>
<dbReference type="GO" id="GO:0003824">
    <property type="term" value="F:catalytic activity"/>
    <property type="evidence" value="ECO:0007669"/>
    <property type="project" value="InterPro"/>
</dbReference>
<dbReference type="InterPro" id="IPR020806">
    <property type="entry name" value="PKS_PP-bd"/>
</dbReference>
<dbReference type="NCBIfam" id="NF004282">
    <property type="entry name" value="PRK05691.1"/>
    <property type="match status" value="5"/>
</dbReference>